<sequence length="99" mass="11911">KLEESKELFRRQRDKIEERRKKQMEGFYSELKLVRNDLRKVVQQFFKLTSFYCESKEVPDIAEIKDLQLATSLARNIHHAIIKAKRSMMSMESNYLKDV</sequence>
<reference evidence="1 2" key="1">
    <citation type="journal article" date="2019" name="PLoS Biol.">
        <title>Sex chromosomes control vertical transmission of feminizing Wolbachia symbionts in an isopod.</title>
        <authorList>
            <person name="Becking T."/>
            <person name="Chebbi M.A."/>
            <person name="Giraud I."/>
            <person name="Moumen B."/>
            <person name="Laverre T."/>
            <person name="Caubet Y."/>
            <person name="Peccoud J."/>
            <person name="Gilbert C."/>
            <person name="Cordaux R."/>
        </authorList>
    </citation>
    <scope>NUCLEOTIDE SEQUENCE [LARGE SCALE GENOMIC DNA]</scope>
    <source>
        <strain evidence="1">ANa2</strain>
        <tissue evidence="1">Whole body excluding digestive tract and cuticle</tissue>
    </source>
</reference>
<dbReference type="OrthoDB" id="6351372at2759"/>
<feature type="non-terminal residue" evidence="1">
    <location>
        <position position="1"/>
    </location>
</feature>
<dbReference type="Proteomes" id="UP000326759">
    <property type="component" value="Unassembled WGS sequence"/>
</dbReference>
<accession>A0A5N5TJ47</accession>
<comment type="caution">
    <text evidence="1">The sequence shown here is derived from an EMBL/GenBank/DDBJ whole genome shotgun (WGS) entry which is preliminary data.</text>
</comment>
<proteinExistence type="predicted"/>
<evidence type="ECO:0000313" key="1">
    <source>
        <dbReference type="EMBL" id="KAB7505460.1"/>
    </source>
</evidence>
<keyword evidence="2" id="KW-1185">Reference proteome</keyword>
<name>A0A5N5TJ47_9CRUS</name>
<evidence type="ECO:0000313" key="2">
    <source>
        <dbReference type="Proteomes" id="UP000326759"/>
    </source>
</evidence>
<dbReference type="AlphaFoldDB" id="A0A5N5TJ47"/>
<protein>
    <submittedName>
        <fullName evidence="1">Uncharacterized protein</fullName>
    </submittedName>
</protein>
<organism evidence="1 2">
    <name type="scientific">Armadillidium nasatum</name>
    <dbReference type="NCBI Taxonomy" id="96803"/>
    <lineage>
        <taxon>Eukaryota</taxon>
        <taxon>Metazoa</taxon>
        <taxon>Ecdysozoa</taxon>
        <taxon>Arthropoda</taxon>
        <taxon>Crustacea</taxon>
        <taxon>Multicrustacea</taxon>
        <taxon>Malacostraca</taxon>
        <taxon>Eumalacostraca</taxon>
        <taxon>Peracarida</taxon>
        <taxon>Isopoda</taxon>
        <taxon>Oniscidea</taxon>
        <taxon>Crinocheta</taxon>
        <taxon>Armadillidiidae</taxon>
        <taxon>Armadillidium</taxon>
    </lineage>
</organism>
<gene>
    <name evidence="1" type="ORF">Anas_04212</name>
</gene>
<dbReference type="EMBL" id="SEYY01001227">
    <property type="protein sequence ID" value="KAB7505460.1"/>
    <property type="molecule type" value="Genomic_DNA"/>
</dbReference>